<feature type="transmembrane region" description="Helical" evidence="8">
    <location>
        <begin position="77"/>
        <end position="95"/>
    </location>
</feature>
<dbReference type="RefSeq" id="WP_132371690.1">
    <property type="nucleotide sequence ID" value="NZ_SMAN01000009.1"/>
</dbReference>
<dbReference type="FunFam" id="1.10.3470.10:FF:000001">
    <property type="entry name" value="Vitamin B12 ABC transporter permease BtuC"/>
    <property type="match status" value="1"/>
</dbReference>
<dbReference type="Gene3D" id="1.10.3470.10">
    <property type="entry name" value="ABC transporter involved in vitamin B12 uptake, BtuC"/>
    <property type="match status" value="1"/>
</dbReference>
<feature type="transmembrane region" description="Helical" evidence="8">
    <location>
        <begin position="320"/>
        <end position="341"/>
    </location>
</feature>
<evidence type="ECO:0000313" key="10">
    <source>
        <dbReference type="Proteomes" id="UP000294650"/>
    </source>
</evidence>
<dbReference type="InterPro" id="IPR000522">
    <property type="entry name" value="ABC_transptr_permease_BtuC"/>
</dbReference>
<gene>
    <name evidence="9" type="ORF">EDD68_10919</name>
</gene>
<feature type="transmembrane region" description="Helical" evidence="8">
    <location>
        <begin position="133"/>
        <end position="152"/>
    </location>
</feature>
<dbReference type="EMBL" id="SMAN01000009">
    <property type="protein sequence ID" value="TCT22373.1"/>
    <property type="molecule type" value="Genomic_DNA"/>
</dbReference>
<comment type="caution">
    <text evidence="9">The sequence shown here is derived from an EMBL/GenBank/DDBJ whole genome shotgun (WGS) entry which is preliminary data.</text>
</comment>
<keyword evidence="10" id="KW-1185">Reference proteome</keyword>
<keyword evidence="3" id="KW-0813">Transport</keyword>
<protein>
    <submittedName>
        <fullName evidence="9">Iron complex transport system permease protein</fullName>
    </submittedName>
</protein>
<evidence type="ECO:0000256" key="4">
    <source>
        <dbReference type="ARBA" id="ARBA00022475"/>
    </source>
</evidence>
<dbReference type="Pfam" id="PF01032">
    <property type="entry name" value="FecCD"/>
    <property type="match status" value="1"/>
</dbReference>
<feature type="transmembrane region" description="Helical" evidence="8">
    <location>
        <begin position="291"/>
        <end position="313"/>
    </location>
</feature>
<keyword evidence="6 8" id="KW-1133">Transmembrane helix</keyword>
<evidence type="ECO:0000256" key="8">
    <source>
        <dbReference type="SAM" id="Phobius"/>
    </source>
</evidence>
<evidence type="ECO:0000256" key="6">
    <source>
        <dbReference type="ARBA" id="ARBA00022989"/>
    </source>
</evidence>
<dbReference type="SUPFAM" id="SSF81345">
    <property type="entry name" value="ABC transporter involved in vitamin B12 uptake, BtuC"/>
    <property type="match status" value="1"/>
</dbReference>
<dbReference type="AlphaFoldDB" id="A0A4R3N5G3"/>
<evidence type="ECO:0000313" key="9">
    <source>
        <dbReference type="EMBL" id="TCT22373.1"/>
    </source>
</evidence>
<feature type="transmembrane region" description="Helical" evidence="8">
    <location>
        <begin position="21"/>
        <end position="43"/>
    </location>
</feature>
<feature type="transmembrane region" description="Helical" evidence="8">
    <location>
        <begin position="164"/>
        <end position="189"/>
    </location>
</feature>
<accession>A0A4R3N5G3</accession>
<organism evidence="9 10">
    <name type="scientific">Melghiribacillus thermohalophilus</name>
    <dbReference type="NCBI Taxonomy" id="1324956"/>
    <lineage>
        <taxon>Bacteria</taxon>
        <taxon>Bacillati</taxon>
        <taxon>Bacillota</taxon>
        <taxon>Bacilli</taxon>
        <taxon>Bacillales</taxon>
        <taxon>Bacillaceae</taxon>
        <taxon>Melghiribacillus</taxon>
    </lineage>
</organism>
<dbReference type="GO" id="GO:0005886">
    <property type="term" value="C:plasma membrane"/>
    <property type="evidence" value="ECO:0007669"/>
    <property type="project" value="UniProtKB-SubCell"/>
</dbReference>
<dbReference type="GO" id="GO:0033214">
    <property type="term" value="P:siderophore-iron import into cell"/>
    <property type="evidence" value="ECO:0007669"/>
    <property type="project" value="TreeGrafter"/>
</dbReference>
<dbReference type="PANTHER" id="PTHR30472">
    <property type="entry name" value="FERRIC ENTEROBACTIN TRANSPORT SYSTEM PERMEASE PROTEIN"/>
    <property type="match status" value="1"/>
</dbReference>
<evidence type="ECO:0000256" key="3">
    <source>
        <dbReference type="ARBA" id="ARBA00022448"/>
    </source>
</evidence>
<dbReference type="PANTHER" id="PTHR30472:SF24">
    <property type="entry name" value="FERRIC ENTEROBACTIN TRANSPORT SYSTEM PERMEASE PROTEIN FEPG"/>
    <property type="match status" value="1"/>
</dbReference>
<evidence type="ECO:0000256" key="1">
    <source>
        <dbReference type="ARBA" id="ARBA00004651"/>
    </source>
</evidence>
<evidence type="ECO:0000256" key="2">
    <source>
        <dbReference type="ARBA" id="ARBA00007935"/>
    </source>
</evidence>
<keyword evidence="4" id="KW-1003">Cell membrane</keyword>
<sequence length="348" mass="37356">MKEYLSIRNKTGSISLQLQKKFLYVLFLLVLFSSFVIVLSLSVGSSLISPLEVIKYLFGYGSGEHDFTLYTLRMPRVFLGFLVGAALGVSGLILQGIIRNPLASPDIIGITGGASVGAIIFMIYFMGTFSLNWLPLAAITGAAIVSIFIYALSWKKGVTPIRLVLIGIGVAAAMNAIVTIMIVISETAVTTKAYLWLTGSLYGGNWEDVILMLPWMIMFIPLTLLFSRAVNANELGDEMATGLGVRVQWTRLSLLLISVALAGSAVAFAGGIGFVGLIAPHIARMMAGRMFGGLVFISALIGGSMVVLADVVARTAFLPLDIPAGVFTSGIGAPFFIYLLYRNRHNIR</sequence>
<dbReference type="CDD" id="cd06550">
    <property type="entry name" value="TM_ABC_iron-siderophores_like"/>
    <property type="match status" value="1"/>
</dbReference>
<proteinExistence type="inferred from homology"/>
<name>A0A4R3N5G3_9BACI</name>
<keyword evidence="5 8" id="KW-0812">Transmembrane</keyword>
<dbReference type="InterPro" id="IPR037294">
    <property type="entry name" value="ABC_BtuC-like"/>
</dbReference>
<comment type="similarity">
    <text evidence="2">Belongs to the binding-protein-dependent transport system permease family. FecCD subfamily.</text>
</comment>
<dbReference type="OrthoDB" id="9811721at2"/>
<dbReference type="Proteomes" id="UP000294650">
    <property type="component" value="Unassembled WGS sequence"/>
</dbReference>
<reference evidence="9 10" key="1">
    <citation type="submission" date="2019-03" db="EMBL/GenBank/DDBJ databases">
        <title>Genomic Encyclopedia of Type Strains, Phase IV (KMG-IV): sequencing the most valuable type-strain genomes for metagenomic binning, comparative biology and taxonomic classification.</title>
        <authorList>
            <person name="Goeker M."/>
        </authorList>
    </citation>
    <scope>NUCLEOTIDE SEQUENCE [LARGE SCALE GENOMIC DNA]</scope>
    <source>
        <strain evidence="9 10">DSM 25894</strain>
    </source>
</reference>
<dbReference type="GO" id="GO:0022857">
    <property type="term" value="F:transmembrane transporter activity"/>
    <property type="evidence" value="ECO:0007669"/>
    <property type="project" value="InterPro"/>
</dbReference>
<evidence type="ECO:0000256" key="5">
    <source>
        <dbReference type="ARBA" id="ARBA00022692"/>
    </source>
</evidence>
<evidence type="ECO:0000256" key="7">
    <source>
        <dbReference type="ARBA" id="ARBA00023136"/>
    </source>
</evidence>
<feature type="transmembrane region" description="Helical" evidence="8">
    <location>
        <begin position="252"/>
        <end position="279"/>
    </location>
</feature>
<keyword evidence="7 8" id="KW-0472">Membrane</keyword>
<comment type="subcellular location">
    <subcellularLocation>
        <location evidence="1">Cell membrane</location>
        <topology evidence="1">Multi-pass membrane protein</topology>
    </subcellularLocation>
</comment>
<feature type="transmembrane region" description="Helical" evidence="8">
    <location>
        <begin position="107"/>
        <end position="127"/>
    </location>
</feature>